<keyword evidence="3 6" id="KW-0812">Transmembrane</keyword>
<feature type="transmembrane region" description="Helical" evidence="6">
    <location>
        <begin position="185"/>
        <end position="205"/>
    </location>
</feature>
<feature type="transmembrane region" description="Helical" evidence="6">
    <location>
        <begin position="29"/>
        <end position="48"/>
    </location>
</feature>
<keyword evidence="4 6" id="KW-1133">Transmembrane helix</keyword>
<evidence type="ECO:0000256" key="3">
    <source>
        <dbReference type="ARBA" id="ARBA00022692"/>
    </source>
</evidence>
<dbReference type="InterPro" id="IPR058533">
    <property type="entry name" value="Cation_efflux_TM"/>
</dbReference>
<gene>
    <name evidence="8" type="ORF">PCC79_06760</name>
</gene>
<name>A0ABZ3CBC5_9ACTN</name>
<reference evidence="8 9" key="1">
    <citation type="journal article" date="2023" name="Environ Microbiome">
        <title>A coral-associated actinobacterium mitigates coral bleaching under heat stress.</title>
        <authorList>
            <person name="Li J."/>
            <person name="Zou Y."/>
            <person name="Li Q."/>
            <person name="Zhang J."/>
            <person name="Bourne D.G."/>
            <person name="Lyu Y."/>
            <person name="Liu C."/>
            <person name="Zhang S."/>
        </authorList>
    </citation>
    <scope>NUCLEOTIDE SEQUENCE [LARGE SCALE GENOMIC DNA]</scope>
    <source>
        <strain evidence="8 9">SCSIO 13291</strain>
    </source>
</reference>
<dbReference type="InterPro" id="IPR050291">
    <property type="entry name" value="CDF_Transporter"/>
</dbReference>
<feature type="domain" description="Cation efflux protein transmembrane" evidence="7">
    <location>
        <begin position="33"/>
        <end position="233"/>
    </location>
</feature>
<evidence type="ECO:0000256" key="1">
    <source>
        <dbReference type="ARBA" id="ARBA00004141"/>
    </source>
</evidence>
<feature type="transmembrane region" description="Helical" evidence="6">
    <location>
        <begin position="54"/>
        <end position="73"/>
    </location>
</feature>
<evidence type="ECO:0000256" key="5">
    <source>
        <dbReference type="ARBA" id="ARBA00023136"/>
    </source>
</evidence>
<evidence type="ECO:0000259" key="7">
    <source>
        <dbReference type="Pfam" id="PF01545"/>
    </source>
</evidence>
<evidence type="ECO:0000256" key="6">
    <source>
        <dbReference type="SAM" id="Phobius"/>
    </source>
</evidence>
<protein>
    <submittedName>
        <fullName evidence="8">Cation diffusion facilitator family transporter</fullName>
    </submittedName>
</protein>
<evidence type="ECO:0000313" key="8">
    <source>
        <dbReference type="EMBL" id="WZW99885.1"/>
    </source>
</evidence>
<feature type="transmembrane region" description="Helical" evidence="6">
    <location>
        <begin position="93"/>
        <end position="114"/>
    </location>
</feature>
<sequence>MSGPSRVARFGNTELPPEQEAALRRARRLEWVSLAFLTSGVVVVYLVMGNSQAMKVAWIEDLLSLIPPLAFLLATRRAGRRPSVSHPYGHHRVVGSAHLTAAVALLGMGLFLVFDSGSGLLAGEHPPIGTVQLFGQTVWTGWLMIAAMVYTGVFPVILGRRKLPLARDLHDKVLYADADMNKADWMTAAAAIVGVLGIAYGVWWLDAVAALVIAGSILHDGVSQLRGAVRDLLDGEARTFDDADVHPVVDDILEAAHSRAWVDRAGCRVRDQGHVFHTEVFVVPVGPLGAEQCDELAEAIGRLDWKLDDVVVAPVGALPPGVRTRPRAATES</sequence>
<keyword evidence="9" id="KW-1185">Reference proteome</keyword>
<evidence type="ECO:0000256" key="4">
    <source>
        <dbReference type="ARBA" id="ARBA00022989"/>
    </source>
</evidence>
<dbReference type="PANTHER" id="PTHR43840">
    <property type="entry name" value="MITOCHONDRIAL METAL TRANSPORTER 1-RELATED"/>
    <property type="match status" value="1"/>
</dbReference>
<proteinExistence type="predicted"/>
<dbReference type="RefSeq" id="WP_342373367.1">
    <property type="nucleotide sequence ID" value="NZ_CP115965.1"/>
</dbReference>
<organism evidence="8 9">
    <name type="scientific">Propioniciclava soli</name>
    <dbReference type="NCBI Taxonomy" id="2775081"/>
    <lineage>
        <taxon>Bacteria</taxon>
        <taxon>Bacillati</taxon>
        <taxon>Actinomycetota</taxon>
        <taxon>Actinomycetes</taxon>
        <taxon>Propionibacteriales</taxon>
        <taxon>Propionibacteriaceae</taxon>
        <taxon>Propioniciclava</taxon>
    </lineage>
</organism>
<evidence type="ECO:0000256" key="2">
    <source>
        <dbReference type="ARBA" id="ARBA00022448"/>
    </source>
</evidence>
<comment type="subcellular location">
    <subcellularLocation>
        <location evidence="1">Membrane</location>
        <topology evidence="1">Multi-pass membrane protein</topology>
    </subcellularLocation>
</comment>
<dbReference type="SUPFAM" id="SSF161111">
    <property type="entry name" value="Cation efflux protein transmembrane domain-like"/>
    <property type="match status" value="1"/>
</dbReference>
<dbReference type="PANTHER" id="PTHR43840:SF15">
    <property type="entry name" value="MITOCHONDRIAL METAL TRANSPORTER 1-RELATED"/>
    <property type="match status" value="1"/>
</dbReference>
<keyword evidence="2" id="KW-0813">Transport</keyword>
<dbReference type="EMBL" id="CP115965">
    <property type="protein sequence ID" value="WZW99885.1"/>
    <property type="molecule type" value="Genomic_DNA"/>
</dbReference>
<dbReference type="Proteomes" id="UP001434337">
    <property type="component" value="Chromosome"/>
</dbReference>
<dbReference type="Gene3D" id="1.20.1510.10">
    <property type="entry name" value="Cation efflux protein transmembrane domain"/>
    <property type="match status" value="1"/>
</dbReference>
<feature type="transmembrane region" description="Helical" evidence="6">
    <location>
        <begin position="134"/>
        <end position="158"/>
    </location>
</feature>
<dbReference type="InterPro" id="IPR027469">
    <property type="entry name" value="Cation_efflux_TMD_sf"/>
</dbReference>
<evidence type="ECO:0000313" key="9">
    <source>
        <dbReference type="Proteomes" id="UP001434337"/>
    </source>
</evidence>
<accession>A0ABZ3CBC5</accession>
<dbReference type="Pfam" id="PF01545">
    <property type="entry name" value="Cation_efflux"/>
    <property type="match status" value="1"/>
</dbReference>
<keyword evidence="5 6" id="KW-0472">Membrane</keyword>